<dbReference type="EMBL" id="CM023472">
    <property type="protein sequence ID" value="KAH7959175.1"/>
    <property type="molecule type" value="Genomic_DNA"/>
</dbReference>
<evidence type="ECO:0000313" key="2">
    <source>
        <dbReference type="Proteomes" id="UP000821865"/>
    </source>
</evidence>
<dbReference type="Proteomes" id="UP000821865">
    <property type="component" value="Chromosome 3"/>
</dbReference>
<keyword evidence="2" id="KW-1185">Reference proteome</keyword>
<name>A0ACB8D3S8_DERSI</name>
<sequence length="161" mass="17297">MHLVGVDNDSGLSAMLVIKMRGLNVLPSYLVVSVLCFFASMLTEVTSNTAITAIMLPIIFEMAVALEVHPLYFAIPVVVACSFSFMLPAATPPNAIVYEMGNFRIVDMAAPGFVMNLVCVVVELVAIHTLGPLVFGLHSFPEWASADQNATVARALTEHTV</sequence>
<protein>
    <submittedName>
        <fullName evidence="1">Uncharacterized protein</fullName>
    </submittedName>
</protein>
<comment type="caution">
    <text evidence="1">The sequence shown here is derived from an EMBL/GenBank/DDBJ whole genome shotgun (WGS) entry which is preliminary data.</text>
</comment>
<proteinExistence type="predicted"/>
<accession>A0ACB8D3S8</accession>
<reference evidence="1" key="1">
    <citation type="submission" date="2020-05" db="EMBL/GenBank/DDBJ databases">
        <title>Large-scale comparative analyses of tick genomes elucidate their genetic diversity and vector capacities.</title>
        <authorList>
            <person name="Jia N."/>
            <person name="Wang J."/>
            <person name="Shi W."/>
            <person name="Du L."/>
            <person name="Sun Y."/>
            <person name="Zhan W."/>
            <person name="Jiang J."/>
            <person name="Wang Q."/>
            <person name="Zhang B."/>
            <person name="Ji P."/>
            <person name="Sakyi L.B."/>
            <person name="Cui X."/>
            <person name="Yuan T."/>
            <person name="Jiang B."/>
            <person name="Yang W."/>
            <person name="Lam T.T.-Y."/>
            <person name="Chang Q."/>
            <person name="Ding S."/>
            <person name="Wang X."/>
            <person name="Zhu J."/>
            <person name="Ruan X."/>
            <person name="Zhao L."/>
            <person name="Wei J."/>
            <person name="Que T."/>
            <person name="Du C."/>
            <person name="Cheng J."/>
            <person name="Dai P."/>
            <person name="Han X."/>
            <person name="Huang E."/>
            <person name="Gao Y."/>
            <person name="Liu J."/>
            <person name="Shao H."/>
            <person name="Ye R."/>
            <person name="Li L."/>
            <person name="Wei W."/>
            <person name="Wang X."/>
            <person name="Wang C."/>
            <person name="Yang T."/>
            <person name="Huo Q."/>
            <person name="Li W."/>
            <person name="Guo W."/>
            <person name="Chen H."/>
            <person name="Zhou L."/>
            <person name="Ni X."/>
            <person name="Tian J."/>
            <person name="Zhou Y."/>
            <person name="Sheng Y."/>
            <person name="Liu T."/>
            <person name="Pan Y."/>
            <person name="Xia L."/>
            <person name="Li J."/>
            <person name="Zhao F."/>
            <person name="Cao W."/>
        </authorList>
    </citation>
    <scope>NUCLEOTIDE SEQUENCE</scope>
    <source>
        <strain evidence="1">Dsil-2018</strain>
    </source>
</reference>
<organism evidence="1 2">
    <name type="scientific">Dermacentor silvarum</name>
    <name type="common">Tick</name>
    <dbReference type="NCBI Taxonomy" id="543639"/>
    <lineage>
        <taxon>Eukaryota</taxon>
        <taxon>Metazoa</taxon>
        <taxon>Ecdysozoa</taxon>
        <taxon>Arthropoda</taxon>
        <taxon>Chelicerata</taxon>
        <taxon>Arachnida</taxon>
        <taxon>Acari</taxon>
        <taxon>Parasitiformes</taxon>
        <taxon>Ixodida</taxon>
        <taxon>Ixodoidea</taxon>
        <taxon>Ixodidae</taxon>
        <taxon>Rhipicephalinae</taxon>
        <taxon>Dermacentor</taxon>
    </lineage>
</organism>
<evidence type="ECO:0000313" key="1">
    <source>
        <dbReference type="EMBL" id="KAH7959175.1"/>
    </source>
</evidence>
<gene>
    <name evidence="1" type="ORF">HPB49_009144</name>
</gene>